<gene>
    <name evidence="3" type="ORF">SLS63_008141</name>
</gene>
<keyword evidence="4" id="KW-1185">Reference proteome</keyword>
<keyword evidence="1" id="KW-0378">Hydrolase</keyword>
<dbReference type="SUPFAM" id="SSF53474">
    <property type="entry name" value="alpha/beta-Hydrolases"/>
    <property type="match status" value="1"/>
</dbReference>
<dbReference type="EMBL" id="JAKNSF020000049">
    <property type="protein sequence ID" value="KAK7725537.1"/>
    <property type="molecule type" value="Genomic_DNA"/>
</dbReference>
<evidence type="ECO:0000313" key="3">
    <source>
        <dbReference type="EMBL" id="KAK7725537.1"/>
    </source>
</evidence>
<dbReference type="InterPro" id="IPR029058">
    <property type="entry name" value="AB_hydrolase_fold"/>
</dbReference>
<dbReference type="PANTHER" id="PTHR48081:SF3">
    <property type="entry name" value="ALPHA_BETA HYDROLASE FOLD-3 DOMAIN-CONTAINING PROTEIN"/>
    <property type="match status" value="1"/>
</dbReference>
<organism evidence="3 4">
    <name type="scientific">Diaporthe eres</name>
    <name type="common">Phomopsis oblonga</name>
    <dbReference type="NCBI Taxonomy" id="83184"/>
    <lineage>
        <taxon>Eukaryota</taxon>
        <taxon>Fungi</taxon>
        <taxon>Dikarya</taxon>
        <taxon>Ascomycota</taxon>
        <taxon>Pezizomycotina</taxon>
        <taxon>Sordariomycetes</taxon>
        <taxon>Sordariomycetidae</taxon>
        <taxon>Diaporthales</taxon>
        <taxon>Diaporthaceae</taxon>
        <taxon>Diaporthe</taxon>
        <taxon>Diaporthe eres species complex</taxon>
    </lineage>
</organism>
<reference evidence="3 4" key="1">
    <citation type="submission" date="2024-02" db="EMBL/GenBank/DDBJ databases">
        <title>De novo assembly and annotation of 12 fungi associated with fruit tree decline syndrome in Ontario, Canada.</title>
        <authorList>
            <person name="Sulman M."/>
            <person name="Ellouze W."/>
            <person name="Ilyukhin E."/>
        </authorList>
    </citation>
    <scope>NUCLEOTIDE SEQUENCE [LARGE SCALE GENOMIC DNA]</scope>
    <source>
        <strain evidence="3 4">M169</strain>
    </source>
</reference>
<protein>
    <recommendedName>
        <fullName evidence="2">Alpha/beta hydrolase fold-3 domain-containing protein</fullName>
    </recommendedName>
</protein>
<comment type="caution">
    <text evidence="3">The sequence shown here is derived from an EMBL/GenBank/DDBJ whole genome shotgun (WGS) entry which is preliminary data.</text>
</comment>
<dbReference type="InterPro" id="IPR050300">
    <property type="entry name" value="GDXG_lipolytic_enzyme"/>
</dbReference>
<dbReference type="Pfam" id="PF07859">
    <property type="entry name" value="Abhydrolase_3"/>
    <property type="match status" value="1"/>
</dbReference>
<proteinExistence type="predicted"/>
<dbReference type="Gene3D" id="3.40.50.1820">
    <property type="entry name" value="alpha/beta hydrolase"/>
    <property type="match status" value="1"/>
</dbReference>
<evidence type="ECO:0000313" key="4">
    <source>
        <dbReference type="Proteomes" id="UP001430848"/>
    </source>
</evidence>
<sequence>MARKEYIFKGEGSGGIAADVFYPEGDSATTFPIALYFHGGNFTVGSKELLSQNHIEKLLGLGFVVVSANYRLCPTISVFEGPATDAFDAYGWAQSILPGLLHKDAGVRVDGAKIVVLGHSAGGLLALLTAGSPRPPRAILDFFGMKYLQDASFHTPSAAFAKLPPFDKAFLDQRPDFSNPRVAWMFNLVREGKLFSTVVADGNYDRVDPATLFARLGKDFPPTYFIHGTADTLVDWKLSQRAHDELRANGVDSKITLVDGAPHGFDAKAQPGDETFAIVEKGFEFFKAHL</sequence>
<name>A0ABR1P3J5_DIAER</name>
<accession>A0ABR1P3J5</accession>
<feature type="domain" description="Alpha/beta hydrolase fold-3" evidence="2">
    <location>
        <begin position="35"/>
        <end position="265"/>
    </location>
</feature>
<evidence type="ECO:0000259" key="2">
    <source>
        <dbReference type="Pfam" id="PF07859"/>
    </source>
</evidence>
<dbReference type="PANTHER" id="PTHR48081">
    <property type="entry name" value="AB HYDROLASE SUPERFAMILY PROTEIN C4A8.06C"/>
    <property type="match status" value="1"/>
</dbReference>
<dbReference type="Proteomes" id="UP001430848">
    <property type="component" value="Unassembled WGS sequence"/>
</dbReference>
<evidence type="ECO:0000256" key="1">
    <source>
        <dbReference type="ARBA" id="ARBA00022801"/>
    </source>
</evidence>
<dbReference type="InterPro" id="IPR013094">
    <property type="entry name" value="AB_hydrolase_3"/>
</dbReference>